<proteinExistence type="predicted"/>
<accession>X0XBV3</accession>
<dbReference type="Gene3D" id="2.60.40.10">
    <property type="entry name" value="Immunoglobulins"/>
    <property type="match status" value="1"/>
</dbReference>
<sequence>DPAETYELLDERPGMVINPSTGVISWTPADQDDGGIVTVRAYNSEGESIRSFFVYVTNEIVCATELVSYWKLDELSGSIYADYQGGYTATSLTPLVDMEGMVDRGKRFSPLGTTDQYVNVTDTGQYDFARSGGFSVSMWFNYQGQHTMVDRNQALIARGSPSTSWNPTFMIVLIDVVTDPSVPKITFGLRPKSMETVYNITPDDTISTNQWYHVVAVYEGPPNPSDPANLHVYINNMKYSSSHVFGPYDFT</sequence>
<dbReference type="InterPro" id="IPR013783">
    <property type="entry name" value="Ig-like_fold"/>
</dbReference>
<dbReference type="AlphaFoldDB" id="X0XBV3"/>
<reference evidence="1" key="1">
    <citation type="journal article" date="2014" name="Front. Microbiol.">
        <title>High frequency of phylogenetically diverse reductive dehalogenase-homologous genes in deep subseafloor sedimentary metagenomes.</title>
        <authorList>
            <person name="Kawai M."/>
            <person name="Futagami T."/>
            <person name="Toyoda A."/>
            <person name="Takaki Y."/>
            <person name="Nishi S."/>
            <person name="Hori S."/>
            <person name="Arai W."/>
            <person name="Tsubouchi T."/>
            <person name="Morono Y."/>
            <person name="Uchiyama I."/>
            <person name="Ito T."/>
            <person name="Fujiyama A."/>
            <person name="Inagaki F."/>
            <person name="Takami H."/>
        </authorList>
    </citation>
    <scope>NUCLEOTIDE SEQUENCE</scope>
    <source>
        <strain evidence="1">Expedition CK06-06</strain>
    </source>
</reference>
<dbReference type="InterPro" id="IPR013320">
    <property type="entry name" value="ConA-like_dom_sf"/>
</dbReference>
<feature type="non-terminal residue" evidence="1">
    <location>
        <position position="1"/>
    </location>
</feature>
<dbReference type="Pfam" id="PF13385">
    <property type="entry name" value="Laminin_G_3"/>
    <property type="match status" value="1"/>
</dbReference>
<dbReference type="SUPFAM" id="SSF49899">
    <property type="entry name" value="Concanavalin A-like lectins/glucanases"/>
    <property type="match status" value="1"/>
</dbReference>
<dbReference type="Gene3D" id="2.60.120.200">
    <property type="match status" value="1"/>
</dbReference>
<evidence type="ECO:0000313" key="1">
    <source>
        <dbReference type="EMBL" id="GAG40545.1"/>
    </source>
</evidence>
<name>X0XBV3_9ZZZZ</name>
<comment type="caution">
    <text evidence="1">The sequence shown here is derived from an EMBL/GenBank/DDBJ whole genome shotgun (WGS) entry which is preliminary data.</text>
</comment>
<feature type="non-terminal residue" evidence="1">
    <location>
        <position position="251"/>
    </location>
</feature>
<dbReference type="EMBL" id="BARS01043554">
    <property type="protein sequence ID" value="GAG40545.1"/>
    <property type="molecule type" value="Genomic_DNA"/>
</dbReference>
<organism evidence="1">
    <name type="scientific">marine sediment metagenome</name>
    <dbReference type="NCBI Taxonomy" id="412755"/>
    <lineage>
        <taxon>unclassified sequences</taxon>
        <taxon>metagenomes</taxon>
        <taxon>ecological metagenomes</taxon>
    </lineage>
</organism>
<protein>
    <submittedName>
        <fullName evidence="1">Uncharacterized protein</fullName>
    </submittedName>
</protein>
<gene>
    <name evidence="1" type="ORF">S01H1_65922</name>
</gene>